<dbReference type="GO" id="GO:0005524">
    <property type="term" value="F:ATP binding"/>
    <property type="evidence" value="ECO:0007669"/>
    <property type="project" value="UniProtKB-KW"/>
</dbReference>
<dbReference type="Proteomes" id="UP000673375">
    <property type="component" value="Unassembled WGS sequence"/>
</dbReference>
<sequence length="839" mass="95314">MAKKELIRTPLKTIHNNMILTKDGDIWAYYKVKPDEINNHNFTQRENSKNRKWNNFLKKTLSKFEDIELFSYPKDLQLKARFDSLWSEFSPDSKDAASYYANATTVKLEKELGMITTDAYILGVKLKNVLSDSNPLEAMKNTVSEVTDTALHFLGKERPLDFQKFNNVKVVEYDLRGAMRGVKGTALTEGEMTYLYRSNFIRGITHDAEIEALRKNNITNAILDSAEHPGFIKIQTDGEQSWLSLVPIAETELNATYNHYFELARNMNFPCEFKLKGHLLEMDGMRGFTERISRLKRRYQNDYAESTQSGNAASDKNKEALYALNRLENAIDKGEPLWEWLGCYVVYGKTVDECKRRSDSLIRTLGKRSVEAIRPAADQLSLFYQLLQGKSVKGMNKWLRITAADTIAETLFAVTNNVGNNVGWYIGRVDSSLESDTRLSSIAASRNVVLFNPLIANQGGQERAKTRSPHIVITGETGTGKSYLMNMLFLYSSFMKIKILLVDPKKEKRKQFEKIINSKYYQQKYPLFVEQLKKIRYTTLDVENEKNHGVLDPIVFLKGASARDTAHAMFDSVYPLQGKEEVETALLTYLDIVIDRRALGERVGMKTVIQLMMESEDQIVGKAAALMEKKINNSILELGFSDGSTEALNLQSRLNVLEISGMELPDDSLDVEDYDDIHKKSLCLMLPLGKFCEKFGSENPNEFTMEFFDEAWLFTKARGGKAILKSMKRTGRSMNNALVYGTQSVKDTQDENDQGQFGTVFAFDEPSERKAILQHVGIEDSETNEKLLSGLLQGQCLYRDIYGRVAKISIHNLFEEFDKSGETVKETASSQAERKYAAA</sequence>
<dbReference type="PANTHER" id="PTHR30121:SF6">
    <property type="entry name" value="SLR6007 PROTEIN"/>
    <property type="match status" value="1"/>
</dbReference>
<dbReference type="InterPro" id="IPR016628">
    <property type="entry name" value="ATPase_SAG2001_prd"/>
</dbReference>
<keyword evidence="1" id="KW-0067">ATP-binding</keyword>
<comment type="caution">
    <text evidence="1">The sequence shown here is derived from an EMBL/GenBank/DDBJ whole genome shotgun (WGS) entry which is preliminary data.</text>
</comment>
<keyword evidence="1" id="KW-0547">Nucleotide-binding</keyword>
<dbReference type="Pfam" id="PF12846">
    <property type="entry name" value="AAA_10"/>
    <property type="match status" value="1"/>
</dbReference>
<dbReference type="EMBL" id="JAEDXU010000006">
    <property type="protein sequence ID" value="MBP1047142.1"/>
    <property type="molecule type" value="Genomic_DNA"/>
</dbReference>
<dbReference type="Gene3D" id="3.40.50.300">
    <property type="entry name" value="P-loop containing nucleotide triphosphate hydrolases"/>
    <property type="match status" value="2"/>
</dbReference>
<organism evidence="1 2">
    <name type="scientific">Enterococcus larvae</name>
    <dbReference type="NCBI Taxonomy" id="2794352"/>
    <lineage>
        <taxon>Bacteria</taxon>
        <taxon>Bacillati</taxon>
        <taxon>Bacillota</taxon>
        <taxon>Bacilli</taxon>
        <taxon>Lactobacillales</taxon>
        <taxon>Enterococcaceae</taxon>
        <taxon>Enterococcus</taxon>
    </lineage>
</organism>
<dbReference type="PIRSF" id="PIRSF015040">
    <property type="entry name" value="ATPase_SAG2001_prd"/>
    <property type="match status" value="1"/>
</dbReference>
<gene>
    <name evidence="1" type="ORF">I6N96_12745</name>
</gene>
<keyword evidence="2" id="KW-1185">Reference proteome</keyword>
<dbReference type="PROSITE" id="PS00675">
    <property type="entry name" value="SIGMA54_INTERACT_1"/>
    <property type="match status" value="1"/>
</dbReference>
<protein>
    <submittedName>
        <fullName evidence="1">ATP-binding protein</fullName>
    </submittedName>
</protein>
<dbReference type="PANTHER" id="PTHR30121">
    <property type="entry name" value="UNCHARACTERIZED PROTEIN YJGR-RELATED"/>
    <property type="match status" value="1"/>
</dbReference>
<evidence type="ECO:0000313" key="1">
    <source>
        <dbReference type="EMBL" id="MBP1047142.1"/>
    </source>
</evidence>
<proteinExistence type="predicted"/>
<evidence type="ECO:0000313" key="2">
    <source>
        <dbReference type="Proteomes" id="UP000673375"/>
    </source>
</evidence>
<dbReference type="InterPro" id="IPR051162">
    <property type="entry name" value="T4SS_component"/>
</dbReference>
<dbReference type="SUPFAM" id="SSF52540">
    <property type="entry name" value="P-loop containing nucleoside triphosphate hydrolases"/>
    <property type="match status" value="1"/>
</dbReference>
<dbReference type="RefSeq" id="WP_209557923.1">
    <property type="nucleotide sequence ID" value="NZ_JAEDXU010000006.1"/>
</dbReference>
<reference evidence="1 2" key="1">
    <citation type="submission" date="2020-12" db="EMBL/GenBank/DDBJ databases">
        <title>Vagococcus allomyrinae sp. nov. and Enterococcus lavae sp. nov., isolated from the larvae of Allomyrina dichotoma.</title>
        <authorList>
            <person name="Lee S.D."/>
        </authorList>
    </citation>
    <scope>NUCLEOTIDE SEQUENCE [LARGE SCALE GENOMIC DNA]</scope>
    <source>
        <strain evidence="1 2">BWM-S5</strain>
    </source>
</reference>
<name>A0ABS4CLI9_9ENTE</name>
<dbReference type="InterPro" id="IPR025662">
    <property type="entry name" value="Sigma_54_int_dom_ATP-bd_1"/>
</dbReference>
<dbReference type="InterPro" id="IPR027417">
    <property type="entry name" value="P-loop_NTPase"/>
</dbReference>
<accession>A0ABS4CLI9</accession>